<dbReference type="InterPro" id="IPR006566">
    <property type="entry name" value="FBD"/>
</dbReference>
<feature type="chain" id="PRO_5044786087" description="FBD domain-containing protein" evidence="1">
    <location>
        <begin position="19"/>
        <end position="287"/>
    </location>
</feature>
<gene>
    <name evidence="3" type="ORF">URODEC1_LOCUS105953</name>
</gene>
<evidence type="ECO:0000259" key="2">
    <source>
        <dbReference type="SMART" id="SM00579"/>
    </source>
</evidence>
<reference evidence="3 4" key="2">
    <citation type="submission" date="2024-10" db="EMBL/GenBank/DDBJ databases">
        <authorList>
            <person name="Ryan C."/>
        </authorList>
    </citation>
    <scope>NUCLEOTIDE SEQUENCE [LARGE SCALE GENOMIC DNA]</scope>
</reference>
<reference evidence="4" key="1">
    <citation type="submission" date="2024-06" db="EMBL/GenBank/DDBJ databases">
        <authorList>
            <person name="Ryan C."/>
        </authorList>
    </citation>
    <scope>NUCLEOTIDE SEQUENCE [LARGE SCALE GENOMIC DNA]</scope>
</reference>
<feature type="signal peptide" evidence="1">
    <location>
        <begin position="1"/>
        <end position="18"/>
    </location>
</feature>
<evidence type="ECO:0000256" key="1">
    <source>
        <dbReference type="SAM" id="SignalP"/>
    </source>
</evidence>
<dbReference type="Pfam" id="PF24758">
    <property type="entry name" value="LRR_At5g56370"/>
    <property type="match status" value="1"/>
</dbReference>
<dbReference type="Proteomes" id="UP001497457">
    <property type="component" value="Chromosome 6rd"/>
</dbReference>
<dbReference type="PANTHER" id="PTHR32141">
    <property type="match status" value="1"/>
</dbReference>
<evidence type="ECO:0000313" key="3">
    <source>
        <dbReference type="EMBL" id="CAL5076050.1"/>
    </source>
</evidence>
<evidence type="ECO:0000313" key="4">
    <source>
        <dbReference type="Proteomes" id="UP001497457"/>
    </source>
</evidence>
<feature type="domain" description="FBD" evidence="2">
    <location>
        <begin position="178"/>
        <end position="251"/>
    </location>
</feature>
<proteinExistence type="predicted"/>
<dbReference type="EMBL" id="OZ075116">
    <property type="protein sequence ID" value="CAL5076050.1"/>
    <property type="molecule type" value="Genomic_DNA"/>
</dbReference>
<organism evidence="3 4">
    <name type="scientific">Urochloa decumbens</name>
    <dbReference type="NCBI Taxonomy" id="240449"/>
    <lineage>
        <taxon>Eukaryota</taxon>
        <taxon>Viridiplantae</taxon>
        <taxon>Streptophyta</taxon>
        <taxon>Embryophyta</taxon>
        <taxon>Tracheophyta</taxon>
        <taxon>Spermatophyta</taxon>
        <taxon>Magnoliopsida</taxon>
        <taxon>Liliopsida</taxon>
        <taxon>Poales</taxon>
        <taxon>Poaceae</taxon>
        <taxon>PACMAD clade</taxon>
        <taxon>Panicoideae</taxon>
        <taxon>Panicodae</taxon>
        <taxon>Paniceae</taxon>
        <taxon>Melinidinae</taxon>
        <taxon>Urochloa</taxon>
    </lineage>
</organism>
<dbReference type="SMART" id="SM00579">
    <property type="entry name" value="FBD"/>
    <property type="match status" value="1"/>
</dbReference>
<dbReference type="AlphaFoldDB" id="A0ABC9FI67"/>
<dbReference type="InterPro" id="IPR055302">
    <property type="entry name" value="F-box_dom-containing"/>
</dbReference>
<name>A0ABC9FI67_9POAL</name>
<dbReference type="Pfam" id="PF08387">
    <property type="entry name" value="FBD"/>
    <property type="match status" value="1"/>
</dbReference>
<keyword evidence="4" id="KW-1185">Reference proteome</keyword>
<dbReference type="InterPro" id="IPR055411">
    <property type="entry name" value="LRR_FXL15/At3g58940/PEG3-like"/>
</dbReference>
<sequence length="287" mass="32860">MISSCPILECLLLKLSFGFTSVRISSSNLKSIGLGASYYGNCINKPNLRLQELIIVNAPCLERLLFLSRYLEISVSVIAAPKLETLGCLSDKLHDSRLVFGTTTIQGFQVTKLTAVVNNIRILAVKLPRINLDMVIDLLKCFPCLEKLYIKVTFLHWYLCCISGEMNWWHRKHRQFIECFDIHLKTIVLEGYQGIRSKINFASFFLLNASKLELMTLRVKKRDGNEVFFAEQCGVLQMEKRASRTARLHFTTESCYNDVHVNHLRDLVITNPFECRCWHSKGSFGGK</sequence>
<accession>A0ABC9FI67</accession>
<dbReference type="PANTHER" id="PTHR32141:SF123">
    <property type="entry name" value="F-BOX DOMAIN-CONTAINING PROTEIN"/>
    <property type="match status" value="1"/>
</dbReference>
<protein>
    <recommendedName>
        <fullName evidence="2">FBD domain-containing protein</fullName>
    </recommendedName>
</protein>
<keyword evidence="1" id="KW-0732">Signal</keyword>